<organism evidence="1 2">
    <name type="scientific">Lactuca sativa</name>
    <name type="common">Garden lettuce</name>
    <dbReference type="NCBI Taxonomy" id="4236"/>
    <lineage>
        <taxon>Eukaryota</taxon>
        <taxon>Viridiplantae</taxon>
        <taxon>Streptophyta</taxon>
        <taxon>Embryophyta</taxon>
        <taxon>Tracheophyta</taxon>
        <taxon>Spermatophyta</taxon>
        <taxon>Magnoliopsida</taxon>
        <taxon>eudicotyledons</taxon>
        <taxon>Gunneridae</taxon>
        <taxon>Pentapetalae</taxon>
        <taxon>asterids</taxon>
        <taxon>campanulids</taxon>
        <taxon>Asterales</taxon>
        <taxon>Asteraceae</taxon>
        <taxon>Cichorioideae</taxon>
        <taxon>Cichorieae</taxon>
        <taxon>Lactucinae</taxon>
        <taxon>Lactuca</taxon>
    </lineage>
</organism>
<comment type="caution">
    <text evidence="1">The sequence shown here is derived from an EMBL/GenBank/DDBJ whole genome shotgun (WGS) entry which is preliminary data.</text>
</comment>
<proteinExistence type="predicted"/>
<accession>A0A9R1X3I0</accession>
<evidence type="ECO:0000313" key="2">
    <source>
        <dbReference type="Proteomes" id="UP000235145"/>
    </source>
</evidence>
<protein>
    <recommendedName>
        <fullName evidence="3">Reverse transcriptase domain-containing protein</fullName>
    </recommendedName>
</protein>
<gene>
    <name evidence="1" type="ORF">LSAT_V11C700348820</name>
</gene>
<name>A0A9R1X3I0_LACSA</name>
<reference evidence="1 2" key="1">
    <citation type="journal article" date="2017" name="Nat. Commun.">
        <title>Genome assembly with in vitro proximity ligation data and whole-genome triplication in lettuce.</title>
        <authorList>
            <person name="Reyes-Chin-Wo S."/>
            <person name="Wang Z."/>
            <person name="Yang X."/>
            <person name="Kozik A."/>
            <person name="Arikit S."/>
            <person name="Song C."/>
            <person name="Xia L."/>
            <person name="Froenicke L."/>
            <person name="Lavelle D.O."/>
            <person name="Truco M.J."/>
            <person name="Xia R."/>
            <person name="Zhu S."/>
            <person name="Xu C."/>
            <person name="Xu H."/>
            <person name="Xu X."/>
            <person name="Cox K."/>
            <person name="Korf I."/>
            <person name="Meyers B.C."/>
            <person name="Michelmore R.W."/>
        </authorList>
    </citation>
    <scope>NUCLEOTIDE SEQUENCE [LARGE SCALE GENOMIC DNA]</scope>
    <source>
        <strain evidence="2">cv. Salinas</strain>
        <tissue evidence="1">Seedlings</tissue>
    </source>
</reference>
<dbReference type="AlphaFoldDB" id="A0A9R1X3I0"/>
<evidence type="ECO:0008006" key="3">
    <source>
        <dbReference type="Google" id="ProtNLM"/>
    </source>
</evidence>
<sequence length="84" mass="9720">MIINEMYNRDKKSKTKMFFLKVDFDKAFDSINWNYLDSIGYKEISHYKGCSVRRSSFSILVYHCQGGFKCCIGIGSSNSLFHGI</sequence>
<evidence type="ECO:0000313" key="1">
    <source>
        <dbReference type="EMBL" id="KAJ0194777.1"/>
    </source>
</evidence>
<dbReference type="EMBL" id="NBSK02000007">
    <property type="protein sequence ID" value="KAJ0194777.1"/>
    <property type="molecule type" value="Genomic_DNA"/>
</dbReference>
<dbReference type="Proteomes" id="UP000235145">
    <property type="component" value="Unassembled WGS sequence"/>
</dbReference>
<keyword evidence="2" id="KW-1185">Reference proteome</keyword>